<dbReference type="EMBL" id="BMXE01000001">
    <property type="protein sequence ID" value="GHB16914.1"/>
    <property type="molecule type" value="Genomic_DNA"/>
</dbReference>
<sequence>MKREGKCPPDTIHRQIKYVNNVIEADHGKLIRVFKPNAWVQVERDGLHNAAKVLTQREVKSL</sequence>
<keyword evidence="2" id="KW-1185">Reference proteome</keyword>
<gene>
    <name evidence="1" type="ORF">GCM10007094_00360</name>
</gene>
<evidence type="ECO:0000313" key="1">
    <source>
        <dbReference type="EMBL" id="GHB16914.1"/>
    </source>
</evidence>
<proteinExistence type="predicted"/>
<evidence type="ECO:0008006" key="3">
    <source>
        <dbReference type="Google" id="ProtNLM"/>
    </source>
</evidence>
<comment type="caution">
    <text evidence="1">The sequence shown here is derived from an EMBL/GenBank/DDBJ whole genome shotgun (WGS) entry which is preliminary data.</text>
</comment>
<accession>A0ABQ3E024</accession>
<evidence type="ECO:0000313" key="2">
    <source>
        <dbReference type="Proteomes" id="UP000637980"/>
    </source>
</evidence>
<reference evidence="2" key="1">
    <citation type="journal article" date="2019" name="Int. J. Syst. Evol. Microbiol.">
        <title>The Global Catalogue of Microorganisms (GCM) 10K type strain sequencing project: providing services to taxonomists for standard genome sequencing and annotation.</title>
        <authorList>
            <consortium name="The Broad Institute Genomics Platform"/>
            <consortium name="The Broad Institute Genome Sequencing Center for Infectious Disease"/>
            <person name="Wu L."/>
            <person name="Ma J."/>
        </authorList>
    </citation>
    <scope>NUCLEOTIDE SEQUENCE [LARGE SCALE GENOMIC DNA]</scope>
    <source>
        <strain evidence="2">KCTC 12861</strain>
    </source>
</reference>
<organism evidence="1 2">
    <name type="scientific">Pseudovibrio japonicus</name>
    <dbReference type="NCBI Taxonomy" id="366534"/>
    <lineage>
        <taxon>Bacteria</taxon>
        <taxon>Pseudomonadati</taxon>
        <taxon>Pseudomonadota</taxon>
        <taxon>Alphaproteobacteria</taxon>
        <taxon>Hyphomicrobiales</taxon>
        <taxon>Stappiaceae</taxon>
        <taxon>Pseudovibrio</taxon>
    </lineage>
</organism>
<dbReference type="Proteomes" id="UP000637980">
    <property type="component" value="Unassembled WGS sequence"/>
</dbReference>
<name>A0ABQ3E024_9HYPH</name>
<protein>
    <recommendedName>
        <fullName evidence="3">DDE domain-containing protein</fullName>
    </recommendedName>
</protein>